<evidence type="ECO:0000256" key="3">
    <source>
        <dbReference type="ARBA" id="ARBA00022468"/>
    </source>
</evidence>
<dbReference type="GO" id="GO:0005886">
    <property type="term" value="C:plasma membrane"/>
    <property type="evidence" value="ECO:0007669"/>
    <property type="project" value="UniProtKB-SubCell"/>
</dbReference>
<evidence type="ECO:0000256" key="6">
    <source>
        <dbReference type="ARBA" id="ARBA00022723"/>
    </source>
</evidence>
<keyword evidence="3" id="KW-0343">GTPase activation</keyword>
<keyword evidence="14" id="KW-1185">Reference proteome</keyword>
<evidence type="ECO:0000256" key="1">
    <source>
        <dbReference type="ARBA" id="ARBA00004123"/>
    </source>
</evidence>
<comment type="caution">
    <text evidence="13">The sequence shown here is derived from an EMBL/GenBank/DDBJ whole genome shotgun (WGS) entry which is preliminary data.</text>
</comment>
<dbReference type="Pfam" id="PF00168">
    <property type="entry name" value="C2"/>
    <property type="match status" value="2"/>
</dbReference>
<keyword evidence="7" id="KW-0106">Calcium</keyword>
<comment type="similarity">
    <text evidence="11">Belongs to the plant CAR protein family.</text>
</comment>
<dbReference type="GO" id="GO:0008289">
    <property type="term" value="F:lipid binding"/>
    <property type="evidence" value="ECO:0007669"/>
    <property type="project" value="UniProtKB-KW"/>
</dbReference>
<dbReference type="InterPro" id="IPR035892">
    <property type="entry name" value="C2_domain_sf"/>
</dbReference>
<protein>
    <recommendedName>
        <fullName evidence="12">C2 domain-containing protein</fullName>
    </recommendedName>
</protein>
<feature type="domain" description="C2" evidence="12">
    <location>
        <begin position="8"/>
        <end position="36"/>
    </location>
</feature>
<organism evidence="13 14">
    <name type="scientific">Gossypium aridum</name>
    <name type="common">American cotton</name>
    <name type="synonym">Erioxylum aridum</name>
    <dbReference type="NCBI Taxonomy" id="34290"/>
    <lineage>
        <taxon>Eukaryota</taxon>
        <taxon>Viridiplantae</taxon>
        <taxon>Streptophyta</taxon>
        <taxon>Embryophyta</taxon>
        <taxon>Tracheophyta</taxon>
        <taxon>Spermatophyta</taxon>
        <taxon>Magnoliopsida</taxon>
        <taxon>eudicotyledons</taxon>
        <taxon>Gunneridae</taxon>
        <taxon>Pentapetalae</taxon>
        <taxon>rosids</taxon>
        <taxon>malvids</taxon>
        <taxon>Malvales</taxon>
        <taxon>Malvaceae</taxon>
        <taxon>Malvoideae</taxon>
        <taxon>Gossypium</taxon>
    </lineage>
</organism>
<dbReference type="Proteomes" id="UP000593577">
    <property type="component" value="Unassembled WGS sequence"/>
</dbReference>
<dbReference type="PANTHER" id="PTHR45933">
    <property type="entry name" value="PROTEIN C2-DOMAIN ABA-RELATED 4"/>
    <property type="match status" value="1"/>
</dbReference>
<dbReference type="InterPro" id="IPR000008">
    <property type="entry name" value="C2_dom"/>
</dbReference>
<dbReference type="AlphaFoldDB" id="A0A7J8YFM0"/>
<evidence type="ECO:0000256" key="2">
    <source>
        <dbReference type="ARBA" id="ARBA00004236"/>
    </source>
</evidence>
<keyword evidence="4" id="KW-1003">Cell membrane</keyword>
<evidence type="ECO:0000256" key="7">
    <source>
        <dbReference type="ARBA" id="ARBA00022837"/>
    </source>
</evidence>
<dbReference type="GO" id="GO:0009738">
    <property type="term" value="P:abscisic acid-activated signaling pathway"/>
    <property type="evidence" value="ECO:0007669"/>
    <property type="project" value="UniProtKB-KW"/>
</dbReference>
<dbReference type="InterPro" id="IPR044562">
    <property type="entry name" value="CAR1-11"/>
</dbReference>
<evidence type="ECO:0000256" key="11">
    <source>
        <dbReference type="ARBA" id="ARBA00024037"/>
    </source>
</evidence>
<keyword evidence="6" id="KW-0479">Metal-binding</keyword>
<proteinExistence type="inferred from homology"/>
<dbReference type="EMBL" id="JABFAA010000012">
    <property type="protein sequence ID" value="MBA0698363.1"/>
    <property type="molecule type" value="Genomic_DNA"/>
</dbReference>
<keyword evidence="5" id="KW-0938">Abscisic acid signaling pathway</keyword>
<dbReference type="PANTHER" id="PTHR45933:SF12">
    <property type="entry name" value="PROTEIN C2-DOMAIN ABA-RELATED 9"/>
    <property type="match status" value="1"/>
</dbReference>
<evidence type="ECO:0000256" key="5">
    <source>
        <dbReference type="ARBA" id="ARBA00022682"/>
    </source>
</evidence>
<keyword evidence="10" id="KW-0539">Nucleus</keyword>
<keyword evidence="8" id="KW-0446">Lipid-binding</keyword>
<dbReference type="GO" id="GO:0005634">
    <property type="term" value="C:nucleus"/>
    <property type="evidence" value="ECO:0007669"/>
    <property type="project" value="UniProtKB-SubCell"/>
</dbReference>
<dbReference type="GO" id="GO:0005096">
    <property type="term" value="F:GTPase activator activity"/>
    <property type="evidence" value="ECO:0007669"/>
    <property type="project" value="UniProtKB-KW"/>
</dbReference>
<evidence type="ECO:0000256" key="8">
    <source>
        <dbReference type="ARBA" id="ARBA00023121"/>
    </source>
</evidence>
<comment type="subcellular location">
    <subcellularLocation>
        <location evidence="2">Cell membrane</location>
    </subcellularLocation>
    <subcellularLocation>
        <location evidence="1">Nucleus</location>
    </subcellularLocation>
</comment>
<evidence type="ECO:0000256" key="9">
    <source>
        <dbReference type="ARBA" id="ARBA00023136"/>
    </source>
</evidence>
<gene>
    <name evidence="13" type="ORF">Goari_021856</name>
</gene>
<keyword evidence="9" id="KW-0472">Membrane</keyword>
<evidence type="ECO:0000313" key="14">
    <source>
        <dbReference type="Proteomes" id="UP000593577"/>
    </source>
</evidence>
<name>A0A7J8YFM0_GOSAI</name>
<evidence type="ECO:0000313" key="13">
    <source>
        <dbReference type="EMBL" id="MBA0698363.1"/>
    </source>
</evidence>
<sequence length="173" mass="19637">MSDVLGFLKVIVQRGINLAIRDAITSDPYVVIHIGQQAVYDKDTFTLDDQMGRAEIDLKPYIAALKMAKGLHNLPNNCALKRIKPSQNNCLSNESSIIWENGKITQDMRIKLKNVECGELLIQLDWNETPNCKGLESEGTYARFNHIYIYICVQHRPNHATILLLCCYCLDIV</sequence>
<accession>A0A7J8YFM0</accession>
<dbReference type="GO" id="GO:0046872">
    <property type="term" value="F:metal ion binding"/>
    <property type="evidence" value="ECO:0007669"/>
    <property type="project" value="UniProtKB-KW"/>
</dbReference>
<reference evidence="13 14" key="1">
    <citation type="journal article" date="2019" name="Genome Biol. Evol.">
        <title>Insights into the evolution of the New World diploid cottons (Gossypium, subgenus Houzingenia) based on genome sequencing.</title>
        <authorList>
            <person name="Grover C.E."/>
            <person name="Arick M.A. 2nd"/>
            <person name="Thrash A."/>
            <person name="Conover J.L."/>
            <person name="Sanders W.S."/>
            <person name="Peterson D.G."/>
            <person name="Frelichowski J.E."/>
            <person name="Scheffler J.A."/>
            <person name="Scheffler B.E."/>
            <person name="Wendel J.F."/>
        </authorList>
    </citation>
    <scope>NUCLEOTIDE SEQUENCE [LARGE SCALE GENOMIC DNA]</scope>
    <source>
        <strain evidence="13">185</strain>
        <tissue evidence="13">Leaf</tissue>
    </source>
</reference>
<dbReference type="SUPFAM" id="SSF49562">
    <property type="entry name" value="C2 domain (Calcium/lipid-binding domain, CaLB)"/>
    <property type="match status" value="1"/>
</dbReference>
<feature type="domain" description="C2" evidence="12">
    <location>
        <begin position="39"/>
        <end position="60"/>
    </location>
</feature>
<evidence type="ECO:0000256" key="10">
    <source>
        <dbReference type="ARBA" id="ARBA00023242"/>
    </source>
</evidence>
<evidence type="ECO:0000259" key="12">
    <source>
        <dbReference type="Pfam" id="PF00168"/>
    </source>
</evidence>
<evidence type="ECO:0000256" key="4">
    <source>
        <dbReference type="ARBA" id="ARBA00022475"/>
    </source>
</evidence>